<dbReference type="InParanoid" id="A0A1X2H9P5"/>
<accession>A0A1X2H9P5</accession>
<dbReference type="EC" id="3.2.1.22" evidence="4"/>
<evidence type="ECO:0000256" key="5">
    <source>
        <dbReference type="ARBA" id="ARBA00022729"/>
    </source>
</evidence>
<dbReference type="InterPro" id="IPR013780">
    <property type="entry name" value="Glyco_hydro_b"/>
</dbReference>
<gene>
    <name evidence="11" type="ORF">BCR43DRAFT_492908</name>
</gene>
<dbReference type="AlphaFoldDB" id="A0A1X2H9P5"/>
<dbReference type="PANTHER" id="PTHR11452">
    <property type="entry name" value="ALPHA-GALACTOSIDASE/ALPHA-N-ACETYLGALACTOSAMINIDASE"/>
    <property type="match status" value="1"/>
</dbReference>
<evidence type="ECO:0000313" key="11">
    <source>
        <dbReference type="EMBL" id="ORY95387.1"/>
    </source>
</evidence>
<dbReference type="OrthoDB" id="5795902at2759"/>
<dbReference type="InterPro" id="IPR017853">
    <property type="entry name" value="GH"/>
</dbReference>
<dbReference type="Gene3D" id="2.60.40.1180">
    <property type="entry name" value="Golgi alpha-mannosidase II"/>
    <property type="match status" value="1"/>
</dbReference>
<evidence type="ECO:0000256" key="4">
    <source>
        <dbReference type="ARBA" id="ARBA00012755"/>
    </source>
</evidence>
<feature type="domain" description="Glycoside hydrolase family 31 TIM barrel" evidence="9">
    <location>
        <begin position="2"/>
        <end position="133"/>
    </location>
</feature>
<comment type="caution">
    <text evidence="11">The sequence shown here is derived from an EMBL/GenBank/DDBJ whole genome shotgun (WGS) entry which is preliminary data.</text>
</comment>
<sequence length="390" mass="43747">MRQKMPQYEYINIDSGWCNTCDEFGRWTFRPDLFPSGLKALADHVTQNHQKLGVYLLPGIRRDAAEANLPIYGRPGHRLGDLVKLKKEGNGFKGTTYMPDEHNDLVQAYYDSIADLLASWNVHYVKIDGCGPGGGDAIHPGQSPDTRPCLRMMHNAFARHGIWMELSWYLDAAYADEWANVSNGARIFVDIESYSTKTMTSPYRVFERITQAAKWCRSPAVGAGFYIDLDAVMVGMTVHGNLIDGLENDDIRLSYISFWALVSSVFCLGADPRRLPDKYICLLNHPSILEIHQSGGMAQPIGLGNALLNRGQVWWKTLPDGRICCGLFNTHVYPFMLGVSRNVTVKLADVGMEVAWIRDAWTGDELGIYTDAYTVTLRPGQCQVLFLTRP</sequence>
<evidence type="ECO:0000256" key="3">
    <source>
        <dbReference type="ARBA" id="ARBA00009743"/>
    </source>
</evidence>
<evidence type="ECO:0000256" key="7">
    <source>
        <dbReference type="ARBA" id="ARBA00023295"/>
    </source>
</evidence>
<evidence type="ECO:0000256" key="6">
    <source>
        <dbReference type="ARBA" id="ARBA00022801"/>
    </source>
</evidence>
<dbReference type="PANTHER" id="PTHR11452:SF33">
    <property type="entry name" value="ALPHA-GALACTOSIDASE 2"/>
    <property type="match status" value="1"/>
</dbReference>
<dbReference type="GO" id="GO:0004557">
    <property type="term" value="F:alpha-galactosidase activity"/>
    <property type="evidence" value="ECO:0007669"/>
    <property type="project" value="UniProtKB-EC"/>
</dbReference>
<dbReference type="Pfam" id="PF17801">
    <property type="entry name" value="Melibiase_C"/>
    <property type="match status" value="1"/>
</dbReference>
<comment type="catalytic activity">
    <reaction evidence="1">
        <text>Hydrolysis of terminal, non-reducing alpha-D-galactose residues in alpha-D-galactosides, including galactose oligosaccharides, galactomannans and galactolipids.</text>
        <dbReference type="EC" id="3.2.1.22"/>
    </reaction>
</comment>
<dbReference type="Pfam" id="PF01055">
    <property type="entry name" value="Glyco_hydro_31_2nd"/>
    <property type="match status" value="1"/>
</dbReference>
<dbReference type="STRING" id="13706.A0A1X2H9P5"/>
<dbReference type="GO" id="GO:0005975">
    <property type="term" value="P:carbohydrate metabolic process"/>
    <property type="evidence" value="ECO:0007669"/>
    <property type="project" value="InterPro"/>
</dbReference>
<name>A0A1X2H9P5_SYNRA</name>
<dbReference type="SUPFAM" id="SSF51011">
    <property type="entry name" value="Glycosyl hydrolase domain"/>
    <property type="match status" value="1"/>
</dbReference>
<evidence type="ECO:0000259" key="10">
    <source>
        <dbReference type="Pfam" id="PF17801"/>
    </source>
</evidence>
<dbReference type="OMA" id="WHNAIKN"/>
<dbReference type="InterPro" id="IPR013785">
    <property type="entry name" value="Aldolase_TIM"/>
</dbReference>
<dbReference type="SUPFAM" id="SSF51445">
    <property type="entry name" value="(Trans)glycosidases"/>
    <property type="match status" value="1"/>
</dbReference>
<protein>
    <recommendedName>
        <fullName evidence="4">alpha-galactosidase</fullName>
        <ecNumber evidence="4">3.2.1.22</ecNumber>
    </recommendedName>
</protein>
<dbReference type="EMBL" id="MCGN01000006">
    <property type="protein sequence ID" value="ORY95387.1"/>
    <property type="molecule type" value="Genomic_DNA"/>
</dbReference>
<evidence type="ECO:0000256" key="8">
    <source>
        <dbReference type="RuleBase" id="RU361185"/>
    </source>
</evidence>
<evidence type="ECO:0000256" key="2">
    <source>
        <dbReference type="ARBA" id="ARBA00007806"/>
    </source>
</evidence>
<keyword evidence="5" id="KW-0732">Signal</keyword>
<comment type="similarity">
    <text evidence="3">Belongs to the glycosyl hydrolase 27 family.</text>
</comment>
<dbReference type="InterPro" id="IPR000322">
    <property type="entry name" value="Glyco_hydro_31_TIM"/>
</dbReference>
<feature type="domain" description="Alpha galactosidase C-terminal" evidence="10">
    <location>
        <begin position="312"/>
        <end position="386"/>
    </location>
</feature>
<dbReference type="Proteomes" id="UP000242180">
    <property type="component" value="Unassembled WGS sequence"/>
</dbReference>
<evidence type="ECO:0000259" key="9">
    <source>
        <dbReference type="Pfam" id="PF01055"/>
    </source>
</evidence>
<dbReference type="Gene3D" id="3.20.20.70">
    <property type="entry name" value="Aldolase class I"/>
    <property type="match status" value="1"/>
</dbReference>
<dbReference type="InterPro" id="IPR002241">
    <property type="entry name" value="Glyco_hydro_27"/>
</dbReference>
<keyword evidence="7 8" id="KW-0326">Glycosidase</keyword>
<dbReference type="InterPro" id="IPR041233">
    <property type="entry name" value="Melibiase_C"/>
</dbReference>
<keyword evidence="12" id="KW-1185">Reference proteome</keyword>
<organism evidence="11 12">
    <name type="scientific">Syncephalastrum racemosum</name>
    <name type="common">Filamentous fungus</name>
    <dbReference type="NCBI Taxonomy" id="13706"/>
    <lineage>
        <taxon>Eukaryota</taxon>
        <taxon>Fungi</taxon>
        <taxon>Fungi incertae sedis</taxon>
        <taxon>Mucoromycota</taxon>
        <taxon>Mucoromycotina</taxon>
        <taxon>Mucoromycetes</taxon>
        <taxon>Mucorales</taxon>
        <taxon>Syncephalastraceae</taxon>
        <taxon>Syncephalastrum</taxon>
    </lineage>
</organism>
<evidence type="ECO:0000256" key="1">
    <source>
        <dbReference type="ARBA" id="ARBA00001255"/>
    </source>
</evidence>
<keyword evidence="6 8" id="KW-0378">Hydrolase</keyword>
<proteinExistence type="inferred from homology"/>
<reference evidence="11 12" key="1">
    <citation type="submission" date="2016-07" db="EMBL/GenBank/DDBJ databases">
        <title>Pervasive Adenine N6-methylation of Active Genes in Fungi.</title>
        <authorList>
            <consortium name="DOE Joint Genome Institute"/>
            <person name="Mondo S.J."/>
            <person name="Dannebaum R.O."/>
            <person name="Kuo R.C."/>
            <person name="Labutti K."/>
            <person name="Haridas S."/>
            <person name="Kuo A."/>
            <person name="Salamov A."/>
            <person name="Ahrendt S.R."/>
            <person name="Lipzen A."/>
            <person name="Sullivan W."/>
            <person name="Andreopoulos W.B."/>
            <person name="Clum A."/>
            <person name="Lindquist E."/>
            <person name="Daum C."/>
            <person name="Ramamoorthy G.K."/>
            <person name="Gryganskyi A."/>
            <person name="Culley D."/>
            <person name="Magnuson J.K."/>
            <person name="James T.Y."/>
            <person name="O'Malley M.A."/>
            <person name="Stajich J.E."/>
            <person name="Spatafora J.W."/>
            <person name="Visel A."/>
            <person name="Grigoriev I.V."/>
        </authorList>
    </citation>
    <scope>NUCLEOTIDE SEQUENCE [LARGE SCALE GENOMIC DNA]</scope>
    <source>
        <strain evidence="11 12">NRRL 2496</strain>
    </source>
</reference>
<evidence type="ECO:0000313" key="12">
    <source>
        <dbReference type="Proteomes" id="UP000242180"/>
    </source>
</evidence>
<comment type="similarity">
    <text evidence="2 8">Belongs to the glycosyl hydrolase 31 family.</text>
</comment>